<feature type="domain" description="AMP-binding enzyme C-terminal" evidence="4">
    <location>
        <begin position="413"/>
        <end position="491"/>
    </location>
</feature>
<keyword evidence="2" id="KW-0436">Ligase</keyword>
<protein>
    <submittedName>
        <fullName evidence="5">Long-chain acyl-CoA synthetase</fullName>
    </submittedName>
</protein>
<sequence length="505" mass="52638">MTWTSAQGVTLRDLVPAADRRRWVAAGHCPDVDLFSLYCRHEAADPYRPAVVTAAGTVNRAELGERARRLAGTLRDAGHGRTDVVGVRIPNGIDAVVAELAVAALGAVALPIPCGRGHRDTASLLRRSRAGALLTTDPAAVRGLDLPDLRTVLAPDARGDAVRAGPVDAEAPARILVSSGSEHEPKMVAYSHNAVGGGRGNYAAALYGDTAEVRALVLVPLSSSYGSLGLVTLVRQGGTLVLLERFEPAAALAAVDRYRPTHLLGVPTMLRRMAELPTDADTSSLRTVVSSAAALAPETDAAVRARFGCPVVNVYGSSDGVNCHTARGGAGVGFPDPAVAAVRLGADGEIQCRGPMTPLCYVGAPELDAAYRLPGGWVRSGDRGRFDADGSLHVVERIRQVVIRGGYTISPAEVERLIGGHPAVSDVACVPVPDPDLGERLCACVVARNGVTAPDLAELTAFLTARRGLEPRKLPEHLLVLDALPLGPTGKVCRHTLTRLAAGTG</sequence>
<accession>A0A8J3JCC2</accession>
<gene>
    <name evidence="5" type="primary">fadD_3</name>
    <name evidence="5" type="ORF">Aru02nite_66250</name>
</gene>
<comment type="caution">
    <text evidence="5">The sequence shown here is derived from an EMBL/GenBank/DDBJ whole genome shotgun (WGS) entry which is preliminary data.</text>
</comment>
<dbReference type="GO" id="GO:0006631">
    <property type="term" value="P:fatty acid metabolic process"/>
    <property type="evidence" value="ECO:0007669"/>
    <property type="project" value="TreeGrafter"/>
</dbReference>
<dbReference type="CDD" id="cd04433">
    <property type="entry name" value="AFD_class_I"/>
    <property type="match status" value="1"/>
</dbReference>
<dbReference type="EMBL" id="BOMB01000047">
    <property type="protein sequence ID" value="GID15736.1"/>
    <property type="molecule type" value="Genomic_DNA"/>
</dbReference>
<dbReference type="InterPro" id="IPR045851">
    <property type="entry name" value="AMP-bd_C_sf"/>
</dbReference>
<dbReference type="PANTHER" id="PTHR43201:SF5">
    <property type="entry name" value="MEDIUM-CHAIN ACYL-COA LIGASE ACSF2, MITOCHONDRIAL"/>
    <property type="match status" value="1"/>
</dbReference>
<dbReference type="InterPro" id="IPR025110">
    <property type="entry name" value="AMP-bd_C"/>
</dbReference>
<evidence type="ECO:0000256" key="2">
    <source>
        <dbReference type="ARBA" id="ARBA00022598"/>
    </source>
</evidence>
<evidence type="ECO:0000259" key="4">
    <source>
        <dbReference type="Pfam" id="PF13193"/>
    </source>
</evidence>
<evidence type="ECO:0000313" key="6">
    <source>
        <dbReference type="Proteomes" id="UP000612808"/>
    </source>
</evidence>
<dbReference type="Gene3D" id="3.40.50.12780">
    <property type="entry name" value="N-terminal domain of ligase-like"/>
    <property type="match status" value="1"/>
</dbReference>
<comment type="similarity">
    <text evidence="1">Belongs to the ATP-dependent AMP-binding enzyme family.</text>
</comment>
<dbReference type="Pfam" id="PF00501">
    <property type="entry name" value="AMP-binding"/>
    <property type="match status" value="1"/>
</dbReference>
<dbReference type="Proteomes" id="UP000612808">
    <property type="component" value="Unassembled WGS sequence"/>
</dbReference>
<dbReference type="Gene3D" id="3.30.300.30">
    <property type="match status" value="1"/>
</dbReference>
<dbReference type="RefSeq" id="WP_203664153.1">
    <property type="nucleotide sequence ID" value="NZ_BAAAZM010000025.1"/>
</dbReference>
<reference evidence="5" key="1">
    <citation type="submission" date="2021-01" db="EMBL/GenBank/DDBJ databases">
        <title>Whole genome shotgun sequence of Actinocatenispora rupis NBRC 107355.</title>
        <authorList>
            <person name="Komaki H."/>
            <person name="Tamura T."/>
        </authorList>
    </citation>
    <scope>NUCLEOTIDE SEQUENCE</scope>
    <source>
        <strain evidence="5">NBRC 107355</strain>
    </source>
</reference>
<dbReference type="GO" id="GO:0031956">
    <property type="term" value="F:medium-chain fatty acid-CoA ligase activity"/>
    <property type="evidence" value="ECO:0007669"/>
    <property type="project" value="TreeGrafter"/>
</dbReference>
<evidence type="ECO:0000313" key="5">
    <source>
        <dbReference type="EMBL" id="GID15736.1"/>
    </source>
</evidence>
<organism evidence="5 6">
    <name type="scientific">Actinocatenispora rupis</name>
    <dbReference type="NCBI Taxonomy" id="519421"/>
    <lineage>
        <taxon>Bacteria</taxon>
        <taxon>Bacillati</taxon>
        <taxon>Actinomycetota</taxon>
        <taxon>Actinomycetes</taxon>
        <taxon>Micromonosporales</taxon>
        <taxon>Micromonosporaceae</taxon>
        <taxon>Actinocatenispora</taxon>
    </lineage>
</organism>
<evidence type="ECO:0000256" key="1">
    <source>
        <dbReference type="ARBA" id="ARBA00006432"/>
    </source>
</evidence>
<name>A0A8J3JCC2_9ACTN</name>
<proteinExistence type="inferred from homology"/>
<evidence type="ECO:0000259" key="3">
    <source>
        <dbReference type="Pfam" id="PF00501"/>
    </source>
</evidence>
<dbReference type="PANTHER" id="PTHR43201">
    <property type="entry name" value="ACYL-COA SYNTHETASE"/>
    <property type="match status" value="1"/>
</dbReference>
<dbReference type="Pfam" id="PF13193">
    <property type="entry name" value="AMP-binding_C"/>
    <property type="match status" value="1"/>
</dbReference>
<dbReference type="AlphaFoldDB" id="A0A8J3JCC2"/>
<keyword evidence="6" id="KW-1185">Reference proteome</keyword>
<dbReference type="SUPFAM" id="SSF56801">
    <property type="entry name" value="Acetyl-CoA synthetase-like"/>
    <property type="match status" value="1"/>
</dbReference>
<feature type="domain" description="AMP-dependent synthetase/ligase" evidence="3">
    <location>
        <begin position="43"/>
        <end position="325"/>
    </location>
</feature>
<dbReference type="InterPro" id="IPR000873">
    <property type="entry name" value="AMP-dep_synth/lig_dom"/>
</dbReference>
<dbReference type="InterPro" id="IPR042099">
    <property type="entry name" value="ANL_N_sf"/>
</dbReference>